<feature type="region of interest" description="Disordered" evidence="1">
    <location>
        <begin position="1"/>
        <end position="37"/>
    </location>
</feature>
<evidence type="ECO:0000256" key="1">
    <source>
        <dbReference type="SAM" id="MobiDB-lite"/>
    </source>
</evidence>
<dbReference type="AlphaFoldDB" id="A0ABD0M781"/>
<evidence type="ECO:0000313" key="3">
    <source>
        <dbReference type="Proteomes" id="UP001519460"/>
    </source>
</evidence>
<proteinExistence type="predicted"/>
<accession>A0ABD0M781</accession>
<gene>
    <name evidence="2" type="ORF">BaRGS_00001456</name>
</gene>
<name>A0ABD0M781_9CAEN</name>
<protein>
    <submittedName>
        <fullName evidence="2">Uncharacterized protein</fullName>
    </submittedName>
</protein>
<dbReference type="EMBL" id="JACVVK020000004">
    <property type="protein sequence ID" value="KAK7507521.1"/>
    <property type="molecule type" value="Genomic_DNA"/>
</dbReference>
<organism evidence="2 3">
    <name type="scientific">Batillaria attramentaria</name>
    <dbReference type="NCBI Taxonomy" id="370345"/>
    <lineage>
        <taxon>Eukaryota</taxon>
        <taxon>Metazoa</taxon>
        <taxon>Spiralia</taxon>
        <taxon>Lophotrochozoa</taxon>
        <taxon>Mollusca</taxon>
        <taxon>Gastropoda</taxon>
        <taxon>Caenogastropoda</taxon>
        <taxon>Sorbeoconcha</taxon>
        <taxon>Cerithioidea</taxon>
        <taxon>Batillariidae</taxon>
        <taxon>Batillaria</taxon>
    </lineage>
</organism>
<comment type="caution">
    <text evidence="2">The sequence shown here is derived from an EMBL/GenBank/DDBJ whole genome shotgun (WGS) entry which is preliminary data.</text>
</comment>
<keyword evidence="3" id="KW-1185">Reference proteome</keyword>
<dbReference type="Proteomes" id="UP001519460">
    <property type="component" value="Unassembled WGS sequence"/>
</dbReference>
<evidence type="ECO:0000313" key="2">
    <source>
        <dbReference type="EMBL" id="KAK7507521.1"/>
    </source>
</evidence>
<reference evidence="2 3" key="1">
    <citation type="journal article" date="2023" name="Sci. Data">
        <title>Genome assembly of the Korean intertidal mud-creeper Batillaria attramentaria.</title>
        <authorList>
            <person name="Patra A.K."/>
            <person name="Ho P.T."/>
            <person name="Jun S."/>
            <person name="Lee S.J."/>
            <person name="Kim Y."/>
            <person name="Won Y.J."/>
        </authorList>
    </citation>
    <scope>NUCLEOTIDE SEQUENCE [LARGE SCALE GENOMIC DNA]</scope>
    <source>
        <strain evidence="2">Wonlab-2016</strain>
    </source>
</reference>
<feature type="non-terminal residue" evidence="2">
    <location>
        <position position="1"/>
    </location>
</feature>
<sequence>CGRGRGHVLEGDRGSFGLDLPGTRSHQHLDENTQRHSPVLTLAVTTPPSSAPPIRESFILGASPTPRSSTCNAHPQQLHHSVHLHHRFRDDNKRLKQLALTFTLAGLLV</sequence>